<gene>
    <name evidence="1" type="primary">dapA_6</name>
    <name evidence="1" type="ORF">GALL_139010</name>
</gene>
<dbReference type="InterPro" id="IPR002220">
    <property type="entry name" value="DapA-like"/>
</dbReference>
<dbReference type="PIRSF" id="PIRSF001365">
    <property type="entry name" value="DHDPS"/>
    <property type="match status" value="1"/>
</dbReference>
<dbReference type="EC" id="4.3.3.7" evidence="1"/>
<dbReference type="InterPro" id="IPR013785">
    <property type="entry name" value="Aldolase_TIM"/>
</dbReference>
<sequence>MIEASIADQVTGIFLAGTCGEGPWLPNTERTRLVKAAVKVAKGRLRIAVQVSDNSVPRILQNIAEAADAGADVAIIAPPATMMNVTPPRIVALYEGAAARSPLPIGIYDLGSRRQFSIPIDRLESVYLLPNVELVKDSSAEPARRQVALGARRKKPGLQLFNGDEFRCIDYLEAGYDGCMFGGGVVVAPMVRRIVERFRAGDLEGAQRIDREMVAILHGVYGGPSIDCWLSGLKYYMHRRKLFSTYASFLEYPLYPECRAFIDAHVEKSSA</sequence>
<reference evidence="1" key="1">
    <citation type="submission" date="2016-10" db="EMBL/GenBank/DDBJ databases">
        <title>Sequence of Gallionella enrichment culture.</title>
        <authorList>
            <person name="Poehlein A."/>
            <person name="Muehling M."/>
            <person name="Daniel R."/>
        </authorList>
    </citation>
    <scope>NUCLEOTIDE SEQUENCE</scope>
</reference>
<dbReference type="SUPFAM" id="SSF51569">
    <property type="entry name" value="Aldolase"/>
    <property type="match status" value="1"/>
</dbReference>
<dbReference type="Gene3D" id="3.20.20.70">
    <property type="entry name" value="Aldolase class I"/>
    <property type="match status" value="1"/>
</dbReference>
<dbReference type="PANTHER" id="PTHR42849:SF1">
    <property type="entry name" value="N-ACETYLNEURAMINATE LYASE"/>
    <property type="match status" value="1"/>
</dbReference>
<name>A0A1J5SQP6_9ZZZZ</name>
<comment type="caution">
    <text evidence="1">The sequence shown here is derived from an EMBL/GenBank/DDBJ whole genome shotgun (WGS) entry which is preliminary data.</text>
</comment>
<dbReference type="SMART" id="SM01130">
    <property type="entry name" value="DHDPS"/>
    <property type="match status" value="1"/>
</dbReference>
<dbReference type="EMBL" id="MLJW01000061">
    <property type="protein sequence ID" value="OIR03964.1"/>
    <property type="molecule type" value="Genomic_DNA"/>
</dbReference>
<accession>A0A1J5SQP6</accession>
<proteinExistence type="predicted"/>
<dbReference type="GO" id="GO:0008840">
    <property type="term" value="F:4-hydroxy-tetrahydrodipicolinate synthase activity"/>
    <property type="evidence" value="ECO:0007669"/>
    <property type="project" value="UniProtKB-EC"/>
</dbReference>
<organism evidence="1">
    <name type="scientific">mine drainage metagenome</name>
    <dbReference type="NCBI Taxonomy" id="410659"/>
    <lineage>
        <taxon>unclassified sequences</taxon>
        <taxon>metagenomes</taxon>
        <taxon>ecological metagenomes</taxon>
    </lineage>
</organism>
<evidence type="ECO:0000313" key="1">
    <source>
        <dbReference type="EMBL" id="OIR03964.1"/>
    </source>
</evidence>
<dbReference type="AlphaFoldDB" id="A0A1J5SQP6"/>
<keyword evidence="1" id="KW-0456">Lyase</keyword>
<dbReference type="GO" id="GO:0008747">
    <property type="term" value="F:N-acetylneuraminate lyase activity"/>
    <property type="evidence" value="ECO:0007669"/>
    <property type="project" value="TreeGrafter"/>
</dbReference>
<dbReference type="Pfam" id="PF00701">
    <property type="entry name" value="DHDPS"/>
    <property type="match status" value="1"/>
</dbReference>
<dbReference type="PANTHER" id="PTHR42849">
    <property type="entry name" value="N-ACETYLNEURAMINATE LYASE"/>
    <property type="match status" value="1"/>
</dbReference>
<dbReference type="CDD" id="cd00408">
    <property type="entry name" value="DHDPS-like"/>
    <property type="match status" value="1"/>
</dbReference>
<dbReference type="GO" id="GO:0019262">
    <property type="term" value="P:N-acetylneuraminate catabolic process"/>
    <property type="evidence" value="ECO:0007669"/>
    <property type="project" value="TreeGrafter"/>
</dbReference>
<dbReference type="GO" id="GO:0005829">
    <property type="term" value="C:cytosol"/>
    <property type="evidence" value="ECO:0007669"/>
    <property type="project" value="TreeGrafter"/>
</dbReference>
<protein>
    <submittedName>
        <fullName evidence="1">4-hydroxy-tetrahydrodipicolinate synthase</fullName>
        <ecNumber evidence="1">4.3.3.7</ecNumber>
    </submittedName>
</protein>